<evidence type="ECO:0000313" key="2">
    <source>
        <dbReference type="Proteomes" id="UP000242791"/>
    </source>
</evidence>
<name>A0A1J9QQG9_9EURO</name>
<protein>
    <recommendedName>
        <fullName evidence="3">Protein kinase domain-containing protein</fullName>
    </recommendedName>
</protein>
<reference evidence="1 2" key="1">
    <citation type="submission" date="2015-08" db="EMBL/GenBank/DDBJ databases">
        <title>Emmonsia species relationships and genome sequence.</title>
        <authorList>
            <person name="Cuomo C.A."/>
            <person name="Schwartz I.S."/>
            <person name="Kenyon C."/>
            <person name="De Hoog G.S."/>
            <person name="Govender N.P."/>
            <person name="Botha A."/>
            <person name="Moreno L."/>
            <person name="De Vries M."/>
            <person name="Munoz J.F."/>
            <person name="Stielow J.B."/>
        </authorList>
    </citation>
    <scope>NUCLEOTIDE SEQUENCE [LARGE SCALE GENOMIC DNA]</scope>
    <source>
        <strain evidence="1 2">EI222</strain>
    </source>
</reference>
<dbReference type="AlphaFoldDB" id="A0A1J9QQG9"/>
<sequence>MSHCSDDQRTPELVFQQLDTLFLDPTLQAQALDWLNETRQRNTALVSYLPEFDRKLLEADGQNWDDVIKVNMLSRNLNFELRNRSADICFITLPSNTLHSSSRQHGWAVPPRAASSREKRLLHHNHGALGERMAYDVMYSSLILNSEVSERGRSQNKQPVIIKGVRHFRLENERDVLHRFQDRNVKPDNVIVNYGTRDIRFTDVQLTDMGNTVPADSAYAKDGDMIRAPIWRSPETHLQIGWGTPTDIWPFDTLVTLGIDVGDSFFIFKPDFPFGHEDYELKILMRQCQFFGPFLLSYQEIAGVETLHILSYINLSLLPEKLKPFTRISAEEVPKENKDLSSRS</sequence>
<dbReference type="EMBL" id="LGTZ01001054">
    <property type="protein sequence ID" value="OJD22451.1"/>
    <property type="molecule type" value="Genomic_DNA"/>
</dbReference>
<dbReference type="VEuPathDB" id="FungiDB:ACJ73_06200"/>
<dbReference type="SUPFAM" id="SSF56112">
    <property type="entry name" value="Protein kinase-like (PK-like)"/>
    <property type="match status" value="1"/>
</dbReference>
<evidence type="ECO:0008006" key="3">
    <source>
        <dbReference type="Google" id="ProtNLM"/>
    </source>
</evidence>
<keyword evidence="2" id="KW-1185">Reference proteome</keyword>
<gene>
    <name evidence="1" type="ORF">ACJ73_06200</name>
</gene>
<dbReference type="InterPro" id="IPR011009">
    <property type="entry name" value="Kinase-like_dom_sf"/>
</dbReference>
<dbReference type="Gene3D" id="1.10.510.10">
    <property type="entry name" value="Transferase(Phosphotransferase) domain 1"/>
    <property type="match status" value="1"/>
</dbReference>
<dbReference type="Proteomes" id="UP000242791">
    <property type="component" value="Unassembled WGS sequence"/>
</dbReference>
<organism evidence="1 2">
    <name type="scientific">Blastomyces percursus</name>
    <dbReference type="NCBI Taxonomy" id="1658174"/>
    <lineage>
        <taxon>Eukaryota</taxon>
        <taxon>Fungi</taxon>
        <taxon>Dikarya</taxon>
        <taxon>Ascomycota</taxon>
        <taxon>Pezizomycotina</taxon>
        <taxon>Eurotiomycetes</taxon>
        <taxon>Eurotiomycetidae</taxon>
        <taxon>Onygenales</taxon>
        <taxon>Ajellomycetaceae</taxon>
        <taxon>Blastomyces</taxon>
    </lineage>
</organism>
<comment type="caution">
    <text evidence="1">The sequence shown here is derived from an EMBL/GenBank/DDBJ whole genome shotgun (WGS) entry which is preliminary data.</text>
</comment>
<dbReference type="STRING" id="1658174.A0A1J9QQG9"/>
<evidence type="ECO:0000313" key="1">
    <source>
        <dbReference type="EMBL" id="OJD22451.1"/>
    </source>
</evidence>
<proteinExistence type="predicted"/>
<dbReference type="OrthoDB" id="5979581at2759"/>
<accession>A0A1J9QQG9</accession>